<evidence type="ECO:0000313" key="2">
    <source>
        <dbReference type="Proteomes" id="UP001461341"/>
    </source>
</evidence>
<dbReference type="EMBL" id="CP121689">
    <property type="protein sequence ID" value="WZL75995.1"/>
    <property type="molecule type" value="Genomic_DNA"/>
</dbReference>
<protein>
    <recommendedName>
        <fullName evidence="3">Glycosyl hydrolase family 32 N-terminal domain-containing protein</fullName>
    </recommendedName>
</protein>
<evidence type="ECO:0000313" key="1">
    <source>
        <dbReference type="EMBL" id="WZL75995.1"/>
    </source>
</evidence>
<keyword evidence="2" id="KW-1185">Reference proteome</keyword>
<evidence type="ECO:0008006" key="3">
    <source>
        <dbReference type="Google" id="ProtNLM"/>
    </source>
</evidence>
<dbReference type="SUPFAM" id="SSF75005">
    <property type="entry name" value="Arabinanase/levansucrase/invertase"/>
    <property type="match status" value="1"/>
</dbReference>
<dbReference type="RefSeq" id="WP_369018149.1">
    <property type="nucleotide sequence ID" value="NZ_CP121689.1"/>
</dbReference>
<proteinExistence type="predicted"/>
<gene>
    <name evidence="1" type="ORF">QBE54_10485</name>
</gene>
<sequence>MRFSRLFDPLKGLLVKEPLGTGKGWWAGAPGAFYDQETRLFYLFYRLRKPREGEKGGRGFEGRIAISSDGINFKDVWSVQKEELDTPSLERGAILKGKEGKWLLYLSYVNPVDNRWKIDVIESSSPDSFRVDKRVEVLTAQKTGTEGVKDPRVYTFGHAYYMLVSYADVDRSAELSPEELHSTADAYNTGLIRSCSGLAVSMDGIAFEWLGGVLFPTKGRWDAYASRLNSVIYVPPVFVGFYDGARDVTENYEEKTGIAQSTDFFHWHKISTEGPALVSPYASGSLRYVDAVVADKKLCFYFEWAREDGSHELRVSFVNLA</sequence>
<name>A0ABZ2YAF5_9BACT</name>
<reference evidence="1 2" key="1">
    <citation type="submission" date="2023-03" db="EMBL/GenBank/DDBJ databases">
        <title>Novel Species.</title>
        <authorList>
            <person name="Ma S."/>
        </authorList>
    </citation>
    <scope>NUCLEOTIDE SEQUENCE [LARGE SCALE GENOMIC DNA]</scope>
    <source>
        <strain evidence="1 2">B11</strain>
    </source>
</reference>
<dbReference type="Gene3D" id="2.115.10.20">
    <property type="entry name" value="Glycosyl hydrolase domain, family 43"/>
    <property type="match status" value="2"/>
</dbReference>
<dbReference type="Proteomes" id="UP001461341">
    <property type="component" value="Chromosome"/>
</dbReference>
<accession>A0ABZ2YAF5</accession>
<dbReference type="InterPro" id="IPR023296">
    <property type="entry name" value="Glyco_hydro_beta-prop_sf"/>
</dbReference>
<organism evidence="1 2">
    <name type="scientific">Thermatribacter velox</name>
    <dbReference type="NCBI Taxonomy" id="3039681"/>
    <lineage>
        <taxon>Bacteria</taxon>
        <taxon>Pseudomonadati</taxon>
        <taxon>Atribacterota</taxon>
        <taxon>Atribacteria</taxon>
        <taxon>Atribacterales</taxon>
        <taxon>Thermatribacteraceae</taxon>
        <taxon>Thermatribacter</taxon>
    </lineage>
</organism>